<reference evidence="1 2" key="1">
    <citation type="submission" date="2019-03" db="EMBL/GenBank/DDBJ databases">
        <title>Single cell metagenomics reveals metabolic interactions within the superorganism composed of flagellate Streblomastix strix and complex community of Bacteroidetes bacteria on its surface.</title>
        <authorList>
            <person name="Treitli S.C."/>
            <person name="Kolisko M."/>
            <person name="Husnik F."/>
            <person name="Keeling P."/>
            <person name="Hampl V."/>
        </authorList>
    </citation>
    <scope>NUCLEOTIDE SEQUENCE [LARGE SCALE GENOMIC DNA]</scope>
    <source>
        <strain evidence="1">ST1C</strain>
    </source>
</reference>
<evidence type="ECO:0000313" key="1">
    <source>
        <dbReference type="EMBL" id="KAA6362704.1"/>
    </source>
</evidence>
<dbReference type="EMBL" id="SNRW01023831">
    <property type="protein sequence ID" value="KAA6362704.1"/>
    <property type="molecule type" value="Genomic_DNA"/>
</dbReference>
<comment type="caution">
    <text evidence="1">The sequence shown here is derived from an EMBL/GenBank/DDBJ whole genome shotgun (WGS) entry which is preliminary data.</text>
</comment>
<evidence type="ECO:0000313" key="2">
    <source>
        <dbReference type="Proteomes" id="UP000324800"/>
    </source>
</evidence>
<protein>
    <submittedName>
        <fullName evidence="1">Uncharacterized protein</fullName>
    </submittedName>
</protein>
<name>A0A5J4TWN3_9EUKA</name>
<dbReference type="Proteomes" id="UP000324800">
    <property type="component" value="Unassembled WGS sequence"/>
</dbReference>
<dbReference type="AlphaFoldDB" id="A0A5J4TWN3"/>
<accession>A0A5J4TWN3</accession>
<gene>
    <name evidence="1" type="ORF">EZS28_041770</name>
</gene>
<proteinExistence type="predicted"/>
<sequence length="151" mass="16977">MVPPHNSSQSLQDSCFIASKYKNLSEPIIQIASKSPNIPSSAQKDGKVHNRRKQTIQSEAIQLRMETTRKLKQLQFETLKVDFDALNLLLNDLEREMGCMAKFCSPEYGDFIGIVWSERNIDSCSEQGRARLVSKILEIGEGAIDAVVLIH</sequence>
<organism evidence="1 2">
    <name type="scientific">Streblomastix strix</name>
    <dbReference type="NCBI Taxonomy" id="222440"/>
    <lineage>
        <taxon>Eukaryota</taxon>
        <taxon>Metamonada</taxon>
        <taxon>Preaxostyla</taxon>
        <taxon>Oxymonadida</taxon>
        <taxon>Streblomastigidae</taxon>
        <taxon>Streblomastix</taxon>
    </lineage>
</organism>